<evidence type="ECO:0000313" key="2">
    <source>
        <dbReference type="Proteomes" id="UP000215914"/>
    </source>
</evidence>
<accession>A0A251TA83</accession>
<proteinExistence type="predicted"/>
<sequence>MQIHDNILGNLGLVRLFFVRQISRGSHKREKERGRLLLAQKKKEAFGSSLEHCGFDITRR</sequence>
<dbReference type="InParanoid" id="A0A251TA83"/>
<evidence type="ECO:0000313" key="1">
    <source>
        <dbReference type="EMBL" id="OTG08035.1"/>
    </source>
</evidence>
<dbReference type="AlphaFoldDB" id="A0A251TA83"/>
<dbReference type="EMBL" id="CM007900">
    <property type="protein sequence ID" value="OTG08035.1"/>
    <property type="molecule type" value="Genomic_DNA"/>
</dbReference>
<name>A0A251TA83_HELAN</name>
<gene>
    <name evidence="1" type="ORF">HannXRQ_Chr11g0337151</name>
</gene>
<reference evidence="2" key="1">
    <citation type="journal article" date="2017" name="Nature">
        <title>The sunflower genome provides insights into oil metabolism, flowering and Asterid evolution.</title>
        <authorList>
            <person name="Badouin H."/>
            <person name="Gouzy J."/>
            <person name="Grassa C.J."/>
            <person name="Murat F."/>
            <person name="Staton S.E."/>
            <person name="Cottret L."/>
            <person name="Lelandais-Briere C."/>
            <person name="Owens G.L."/>
            <person name="Carrere S."/>
            <person name="Mayjonade B."/>
            <person name="Legrand L."/>
            <person name="Gill N."/>
            <person name="Kane N.C."/>
            <person name="Bowers J.E."/>
            <person name="Hubner S."/>
            <person name="Bellec A."/>
            <person name="Berard A."/>
            <person name="Berges H."/>
            <person name="Blanchet N."/>
            <person name="Boniface M.C."/>
            <person name="Brunel D."/>
            <person name="Catrice O."/>
            <person name="Chaidir N."/>
            <person name="Claudel C."/>
            <person name="Donnadieu C."/>
            <person name="Faraut T."/>
            <person name="Fievet G."/>
            <person name="Helmstetter N."/>
            <person name="King M."/>
            <person name="Knapp S.J."/>
            <person name="Lai Z."/>
            <person name="Le Paslier M.C."/>
            <person name="Lippi Y."/>
            <person name="Lorenzon L."/>
            <person name="Mandel J.R."/>
            <person name="Marage G."/>
            <person name="Marchand G."/>
            <person name="Marquand E."/>
            <person name="Bret-Mestries E."/>
            <person name="Morien E."/>
            <person name="Nambeesan S."/>
            <person name="Nguyen T."/>
            <person name="Pegot-Espagnet P."/>
            <person name="Pouilly N."/>
            <person name="Raftis F."/>
            <person name="Sallet E."/>
            <person name="Schiex T."/>
            <person name="Thomas J."/>
            <person name="Vandecasteele C."/>
            <person name="Vares D."/>
            <person name="Vear F."/>
            <person name="Vautrin S."/>
            <person name="Crespi M."/>
            <person name="Mangin B."/>
            <person name="Burke J.M."/>
            <person name="Salse J."/>
            <person name="Munos S."/>
            <person name="Vincourt P."/>
            <person name="Rieseberg L.H."/>
            <person name="Langlade N.B."/>
        </authorList>
    </citation>
    <scope>NUCLEOTIDE SEQUENCE [LARGE SCALE GENOMIC DNA]</scope>
    <source>
        <strain evidence="2">cv. SF193</strain>
    </source>
</reference>
<organism evidence="1 2">
    <name type="scientific">Helianthus annuus</name>
    <name type="common">Common sunflower</name>
    <dbReference type="NCBI Taxonomy" id="4232"/>
    <lineage>
        <taxon>Eukaryota</taxon>
        <taxon>Viridiplantae</taxon>
        <taxon>Streptophyta</taxon>
        <taxon>Embryophyta</taxon>
        <taxon>Tracheophyta</taxon>
        <taxon>Spermatophyta</taxon>
        <taxon>Magnoliopsida</taxon>
        <taxon>eudicotyledons</taxon>
        <taxon>Gunneridae</taxon>
        <taxon>Pentapetalae</taxon>
        <taxon>asterids</taxon>
        <taxon>campanulids</taxon>
        <taxon>Asterales</taxon>
        <taxon>Asteraceae</taxon>
        <taxon>Asteroideae</taxon>
        <taxon>Heliantheae alliance</taxon>
        <taxon>Heliantheae</taxon>
        <taxon>Helianthus</taxon>
    </lineage>
</organism>
<dbReference type="Proteomes" id="UP000215914">
    <property type="component" value="Chromosome 11"/>
</dbReference>
<protein>
    <submittedName>
        <fullName evidence="1">Uncharacterized protein</fullName>
    </submittedName>
</protein>
<keyword evidence="2" id="KW-1185">Reference proteome</keyword>